<proteinExistence type="predicted"/>
<reference evidence="2" key="1">
    <citation type="submission" date="2011-11" db="EMBL/GenBank/DDBJ databases">
        <title>Complete sequence of Desulfosporosinus orientis DSM 765.</title>
        <authorList>
            <person name="Lucas S."/>
            <person name="Han J."/>
            <person name="Lapidus A."/>
            <person name="Cheng J.-F."/>
            <person name="Goodwin L."/>
            <person name="Pitluck S."/>
            <person name="Peters L."/>
            <person name="Ovchinnikova G."/>
            <person name="Teshima H."/>
            <person name="Detter J.C."/>
            <person name="Han C."/>
            <person name="Tapia R."/>
            <person name="Land M."/>
            <person name="Hauser L."/>
            <person name="Kyrpides N."/>
            <person name="Ivanova N."/>
            <person name="Pagani I."/>
            <person name="Pester M."/>
            <person name="Spring S."/>
            <person name="Ollivier B."/>
            <person name="Rattei T."/>
            <person name="Klenk H.-P."/>
            <person name="Wagner M."/>
            <person name="Loy A."/>
            <person name="Woyke T."/>
        </authorList>
    </citation>
    <scope>NUCLEOTIDE SEQUENCE [LARGE SCALE GENOMIC DNA]</scope>
    <source>
        <strain evidence="2">ATCC 19365 / DSM 765 / NCIMB 8382 / VKM B-1628</strain>
    </source>
</reference>
<dbReference type="OrthoDB" id="1799307at2"/>
<evidence type="ECO:0000313" key="2">
    <source>
        <dbReference type="Proteomes" id="UP000006346"/>
    </source>
</evidence>
<dbReference type="Proteomes" id="UP000006346">
    <property type="component" value="Chromosome"/>
</dbReference>
<sequence>MKYSGSIPEMERYKQRLYEEREEILKKISGKKDKEKHVQWIVRLMDIEDELEELAYQQKK</sequence>
<evidence type="ECO:0000313" key="1">
    <source>
        <dbReference type="EMBL" id="AET66183.1"/>
    </source>
</evidence>
<accession>G7WA45</accession>
<keyword evidence="2" id="KW-1185">Reference proteome</keyword>
<dbReference type="AlphaFoldDB" id="G7WA45"/>
<organism evidence="1 2">
    <name type="scientific">Desulfosporosinus orientis (strain ATCC 19365 / DSM 765 / NCIMB 8382 / VKM B-1628 / Singapore I)</name>
    <name type="common">Desulfotomaculum orientis</name>
    <dbReference type="NCBI Taxonomy" id="768706"/>
    <lineage>
        <taxon>Bacteria</taxon>
        <taxon>Bacillati</taxon>
        <taxon>Bacillota</taxon>
        <taxon>Clostridia</taxon>
        <taxon>Eubacteriales</taxon>
        <taxon>Desulfitobacteriaceae</taxon>
        <taxon>Desulfosporosinus</taxon>
    </lineage>
</organism>
<protein>
    <submittedName>
        <fullName evidence="1">Uncharacterized protein</fullName>
    </submittedName>
</protein>
<dbReference type="EMBL" id="CP003108">
    <property type="protein sequence ID" value="AET66183.1"/>
    <property type="molecule type" value="Genomic_DNA"/>
</dbReference>
<name>G7WA45_DESOD</name>
<gene>
    <name evidence="1" type="ordered locus">Desor_0481</name>
</gene>
<reference evidence="1 2" key="2">
    <citation type="journal article" date="2012" name="J. Bacteriol.">
        <title>Complete genome sequences of Desulfosporosinus orientis DSM765T, Desulfosporosinus youngiae DSM17734T, Desulfosporosinus meridiei DSM13257T, and Desulfosporosinus acidiphilus DSM22704T.</title>
        <authorList>
            <person name="Pester M."/>
            <person name="Brambilla E."/>
            <person name="Alazard D."/>
            <person name="Rattei T."/>
            <person name="Weinmaier T."/>
            <person name="Han J."/>
            <person name="Lucas S."/>
            <person name="Lapidus A."/>
            <person name="Cheng J.F."/>
            <person name="Goodwin L."/>
            <person name="Pitluck S."/>
            <person name="Peters L."/>
            <person name="Ovchinnikova G."/>
            <person name="Teshima H."/>
            <person name="Detter J.C."/>
            <person name="Han C.S."/>
            <person name="Tapia R."/>
            <person name="Land M.L."/>
            <person name="Hauser L."/>
            <person name="Kyrpides N.C."/>
            <person name="Ivanova N.N."/>
            <person name="Pagani I."/>
            <person name="Huntmann M."/>
            <person name="Wei C.L."/>
            <person name="Davenport K.W."/>
            <person name="Daligault H."/>
            <person name="Chain P.S."/>
            <person name="Chen A."/>
            <person name="Mavromatis K."/>
            <person name="Markowitz V."/>
            <person name="Szeto E."/>
            <person name="Mikhailova N."/>
            <person name="Pati A."/>
            <person name="Wagner M."/>
            <person name="Woyke T."/>
            <person name="Ollivier B."/>
            <person name="Klenk H.P."/>
            <person name="Spring S."/>
            <person name="Loy A."/>
        </authorList>
    </citation>
    <scope>NUCLEOTIDE SEQUENCE [LARGE SCALE GENOMIC DNA]</scope>
    <source>
        <strain evidence="2">ATCC 19365 / DSM 765 / NCIMB 8382 / VKM B-1628</strain>
    </source>
</reference>
<dbReference type="HOGENOM" id="CLU_209636_0_0_9"/>
<dbReference type="PATRIC" id="fig|768706.3.peg.447"/>
<dbReference type="RefSeq" id="WP_014183009.1">
    <property type="nucleotide sequence ID" value="NC_016584.1"/>
</dbReference>
<dbReference type="KEGG" id="dor:Desor_0481"/>